<feature type="region of interest" description="Disordered" evidence="1">
    <location>
        <begin position="1"/>
        <end position="48"/>
    </location>
</feature>
<keyword evidence="2" id="KW-1133">Transmembrane helix</keyword>
<evidence type="ECO:0000313" key="3">
    <source>
        <dbReference type="EMBL" id="GGQ28148.1"/>
    </source>
</evidence>
<name>A0ABQ2RIY1_9ACTN</name>
<keyword evidence="2" id="KW-0812">Transmembrane</keyword>
<reference evidence="4" key="1">
    <citation type="journal article" date="2019" name="Int. J. Syst. Evol. Microbiol.">
        <title>The Global Catalogue of Microorganisms (GCM) 10K type strain sequencing project: providing services to taxonomists for standard genome sequencing and annotation.</title>
        <authorList>
            <consortium name="The Broad Institute Genomics Platform"/>
            <consortium name="The Broad Institute Genome Sequencing Center for Infectious Disease"/>
            <person name="Wu L."/>
            <person name="Ma J."/>
        </authorList>
    </citation>
    <scope>NUCLEOTIDE SEQUENCE [LARGE SCALE GENOMIC DNA]</scope>
    <source>
        <strain evidence="4">JCM 3115</strain>
    </source>
</reference>
<proteinExistence type="predicted"/>
<sequence length="120" mass="13153">MNDDTPRALDGTPDDPRDTPDVPGDTPRALRPVPRSEPKPVSDRGRPHGRPVSWAFVAAFLVFFAAGGLGLVIGNMALFWSCLAAVVLMVPVGRGIRIMDDTMGWTHARTDRHQKPARER</sequence>
<keyword evidence="2" id="KW-0472">Membrane</keyword>
<protein>
    <recommendedName>
        <fullName evidence="5">DUF3040 domain-containing protein</fullName>
    </recommendedName>
</protein>
<feature type="transmembrane region" description="Helical" evidence="2">
    <location>
        <begin position="78"/>
        <end position="96"/>
    </location>
</feature>
<evidence type="ECO:0000256" key="2">
    <source>
        <dbReference type="SAM" id="Phobius"/>
    </source>
</evidence>
<dbReference type="EMBL" id="BMQJ01000024">
    <property type="protein sequence ID" value="GGQ28148.1"/>
    <property type="molecule type" value="Genomic_DNA"/>
</dbReference>
<feature type="compositionally biased region" description="Basic and acidic residues" evidence="1">
    <location>
        <begin position="34"/>
        <end position="46"/>
    </location>
</feature>
<evidence type="ECO:0000256" key="1">
    <source>
        <dbReference type="SAM" id="MobiDB-lite"/>
    </source>
</evidence>
<dbReference type="RefSeq" id="WP_189250520.1">
    <property type="nucleotide sequence ID" value="NZ_BMQJ01000024.1"/>
</dbReference>
<keyword evidence="4" id="KW-1185">Reference proteome</keyword>
<accession>A0ABQ2RIY1</accession>
<comment type="caution">
    <text evidence="3">The sequence shown here is derived from an EMBL/GenBank/DDBJ whole genome shotgun (WGS) entry which is preliminary data.</text>
</comment>
<evidence type="ECO:0008006" key="5">
    <source>
        <dbReference type="Google" id="ProtNLM"/>
    </source>
</evidence>
<feature type="transmembrane region" description="Helical" evidence="2">
    <location>
        <begin position="52"/>
        <end position="72"/>
    </location>
</feature>
<dbReference type="Proteomes" id="UP000611554">
    <property type="component" value="Unassembled WGS sequence"/>
</dbReference>
<evidence type="ECO:0000313" key="4">
    <source>
        <dbReference type="Proteomes" id="UP000611554"/>
    </source>
</evidence>
<organism evidence="3 4">
    <name type="scientific">Streptosporangium pseudovulgare</name>
    <dbReference type="NCBI Taxonomy" id="35765"/>
    <lineage>
        <taxon>Bacteria</taxon>
        <taxon>Bacillati</taxon>
        <taxon>Actinomycetota</taxon>
        <taxon>Actinomycetes</taxon>
        <taxon>Streptosporangiales</taxon>
        <taxon>Streptosporangiaceae</taxon>
        <taxon>Streptosporangium</taxon>
    </lineage>
</organism>
<gene>
    <name evidence="3" type="ORF">GCM10010140_67980</name>
</gene>